<dbReference type="Gene3D" id="3.80.10.10">
    <property type="entry name" value="Ribonuclease Inhibitor"/>
    <property type="match status" value="1"/>
</dbReference>
<dbReference type="InterPro" id="IPR032675">
    <property type="entry name" value="LRR_dom_sf"/>
</dbReference>
<feature type="non-terminal residue" evidence="2">
    <location>
        <position position="1"/>
    </location>
</feature>
<evidence type="ECO:0000313" key="2">
    <source>
        <dbReference type="EMBL" id="KKK90565.1"/>
    </source>
</evidence>
<gene>
    <name evidence="2" type="ORF">LCGC14_2721740</name>
</gene>
<dbReference type="SUPFAM" id="SSF52058">
    <property type="entry name" value="L domain-like"/>
    <property type="match status" value="1"/>
</dbReference>
<comment type="caution">
    <text evidence="2">The sequence shown here is derived from an EMBL/GenBank/DDBJ whole genome shotgun (WGS) entry which is preliminary data.</text>
</comment>
<dbReference type="EMBL" id="LAZR01049044">
    <property type="protein sequence ID" value="KKK90565.1"/>
    <property type="molecule type" value="Genomic_DNA"/>
</dbReference>
<proteinExistence type="predicted"/>
<reference evidence="2" key="1">
    <citation type="journal article" date="2015" name="Nature">
        <title>Complex archaea that bridge the gap between prokaryotes and eukaryotes.</title>
        <authorList>
            <person name="Spang A."/>
            <person name="Saw J.H."/>
            <person name="Jorgensen S.L."/>
            <person name="Zaremba-Niedzwiedzka K."/>
            <person name="Martijn J."/>
            <person name="Lind A.E."/>
            <person name="van Eijk R."/>
            <person name="Schleper C."/>
            <person name="Guy L."/>
            <person name="Ettema T.J."/>
        </authorList>
    </citation>
    <scope>NUCLEOTIDE SEQUENCE</scope>
</reference>
<feature type="region of interest" description="Disordered" evidence="1">
    <location>
        <begin position="143"/>
        <end position="166"/>
    </location>
</feature>
<evidence type="ECO:0000256" key="1">
    <source>
        <dbReference type="SAM" id="MobiDB-lite"/>
    </source>
</evidence>
<accession>A0A0F8ZXK0</accession>
<protein>
    <submittedName>
        <fullName evidence="2">Uncharacterized protein</fullName>
    </submittedName>
</protein>
<dbReference type="AlphaFoldDB" id="A0A0F8ZXK0"/>
<sequence length="166" mass="18829">SMDREMFEIAKLSGKPIIRTRYFLNNPEKFFIRNMDLSGIRMIKQPDMRILGKLKHLKTLKLNNNRSSGEFDISALDFGEIPDLEILYLKNCSLNALTSKMFTGGTKLRIIHVEGNPIQVTQQGGEDLVFHEYSGVFDVRQTERQKGRNSEPGPGEVPCRLSLGQG</sequence>
<organism evidence="2">
    <name type="scientific">marine sediment metagenome</name>
    <dbReference type="NCBI Taxonomy" id="412755"/>
    <lineage>
        <taxon>unclassified sequences</taxon>
        <taxon>metagenomes</taxon>
        <taxon>ecological metagenomes</taxon>
    </lineage>
</organism>
<name>A0A0F8ZXK0_9ZZZZ</name>